<feature type="transmembrane region" description="Helical" evidence="1">
    <location>
        <begin position="229"/>
        <end position="249"/>
    </location>
</feature>
<name>A0A7S2MSX5_9STRA</name>
<accession>A0A7S2MSX5</accession>
<proteinExistence type="predicted"/>
<evidence type="ECO:0000256" key="1">
    <source>
        <dbReference type="SAM" id="Phobius"/>
    </source>
</evidence>
<gene>
    <name evidence="2" type="ORF">HTAM1171_LOCUS7692</name>
</gene>
<feature type="transmembrane region" description="Helical" evidence="1">
    <location>
        <begin position="110"/>
        <end position="131"/>
    </location>
</feature>
<feature type="transmembrane region" description="Helical" evidence="1">
    <location>
        <begin position="37"/>
        <end position="57"/>
    </location>
</feature>
<dbReference type="AlphaFoldDB" id="A0A7S2MSX5"/>
<feature type="transmembrane region" description="Helical" evidence="1">
    <location>
        <begin position="321"/>
        <end position="346"/>
    </location>
</feature>
<protein>
    <submittedName>
        <fullName evidence="2">Uncharacterized protein</fullName>
    </submittedName>
</protein>
<keyword evidence="1" id="KW-1133">Transmembrane helix</keyword>
<feature type="transmembrane region" description="Helical" evidence="1">
    <location>
        <begin position="269"/>
        <end position="290"/>
    </location>
</feature>
<feature type="transmembrane region" description="Helical" evidence="1">
    <location>
        <begin position="143"/>
        <end position="165"/>
    </location>
</feature>
<keyword evidence="1" id="KW-0472">Membrane</keyword>
<evidence type="ECO:0000313" key="2">
    <source>
        <dbReference type="EMBL" id="CAD9500887.1"/>
    </source>
</evidence>
<feature type="transmembrane region" description="Helical" evidence="1">
    <location>
        <begin position="201"/>
        <end position="223"/>
    </location>
</feature>
<sequence>MIAHAYRTKLQTQRIDILVYANLSSDKMKAKIHVTTTFFYLFLFLLKGINCASIITISSSPVVDLPSHRFTNINNNKKKKKRERSNRTNTLFSIRGGDLRQISSLTTAKVFSFLPLLDGIITATIPVSKWADISITRGSLAEHYVTFGISSSAFSLFLTSYFTIIAADKSTVSTEHAIAYGFLARCVFLTKFIATEKYTSLGWSSVPFVSLWVLQMVVSYALLSGVENAMILAKMLLILLAGYGALMFLDPSDVLLKRLDGDETTKAAARIDGMYTFASAFYTVLLTFGVDPVKSMGYTALAFLPVLPFVERVVQIDRKFLGIISVPVVIYTTMIFVLAMAVVILMEPGVLSMSNGALVTDVMEPGVLMADGALVKDVMEPGVSMSNDALVTGV</sequence>
<organism evidence="2">
    <name type="scientific">Helicotheca tamesis</name>
    <dbReference type="NCBI Taxonomy" id="374047"/>
    <lineage>
        <taxon>Eukaryota</taxon>
        <taxon>Sar</taxon>
        <taxon>Stramenopiles</taxon>
        <taxon>Ochrophyta</taxon>
        <taxon>Bacillariophyta</taxon>
        <taxon>Mediophyceae</taxon>
        <taxon>Lithodesmiophycidae</taxon>
        <taxon>Lithodesmiales</taxon>
        <taxon>Lithodesmiaceae</taxon>
        <taxon>Helicotheca</taxon>
    </lineage>
</organism>
<keyword evidence="1" id="KW-0812">Transmembrane</keyword>
<dbReference type="EMBL" id="HBGV01012585">
    <property type="protein sequence ID" value="CAD9500887.1"/>
    <property type="molecule type" value="Transcribed_RNA"/>
</dbReference>
<reference evidence="2" key="1">
    <citation type="submission" date="2021-01" db="EMBL/GenBank/DDBJ databases">
        <authorList>
            <person name="Corre E."/>
            <person name="Pelletier E."/>
            <person name="Niang G."/>
            <person name="Scheremetjew M."/>
            <person name="Finn R."/>
            <person name="Kale V."/>
            <person name="Holt S."/>
            <person name="Cochrane G."/>
            <person name="Meng A."/>
            <person name="Brown T."/>
            <person name="Cohen L."/>
        </authorList>
    </citation>
    <scope>NUCLEOTIDE SEQUENCE</scope>
    <source>
        <strain evidence="2">CCMP826</strain>
    </source>
</reference>